<dbReference type="FunFam" id="2.30.29.30:FF:000281">
    <property type="entry name" value="Actin associated protein"/>
    <property type="match status" value="1"/>
</dbReference>
<dbReference type="CDD" id="cd00132">
    <property type="entry name" value="CRIB"/>
    <property type="match status" value="1"/>
</dbReference>
<dbReference type="InterPro" id="IPR000095">
    <property type="entry name" value="CRIB_dom"/>
</dbReference>
<dbReference type="SUPFAM" id="SSF50729">
    <property type="entry name" value="PH domain-like"/>
    <property type="match status" value="1"/>
</dbReference>
<feature type="region of interest" description="Disordered" evidence="5">
    <location>
        <begin position="215"/>
        <end position="304"/>
    </location>
</feature>
<evidence type="ECO:0008006" key="10">
    <source>
        <dbReference type="Google" id="ProtNLM"/>
    </source>
</evidence>
<dbReference type="InterPro" id="IPR033927">
    <property type="entry name" value="WASPfam_EVH1"/>
</dbReference>
<evidence type="ECO:0000313" key="8">
    <source>
        <dbReference type="EMBL" id="KDQ09318.1"/>
    </source>
</evidence>
<reference evidence="9" key="1">
    <citation type="journal article" date="2014" name="Proc. Natl. Acad. Sci. U.S.A.">
        <title>Extensive sampling of basidiomycete genomes demonstrates inadequacy of the white-rot/brown-rot paradigm for wood decay fungi.</title>
        <authorList>
            <person name="Riley R."/>
            <person name="Salamov A.A."/>
            <person name="Brown D.W."/>
            <person name="Nagy L.G."/>
            <person name="Floudas D."/>
            <person name="Held B.W."/>
            <person name="Levasseur A."/>
            <person name="Lombard V."/>
            <person name="Morin E."/>
            <person name="Otillar R."/>
            <person name="Lindquist E.A."/>
            <person name="Sun H."/>
            <person name="LaButti K.M."/>
            <person name="Schmutz J."/>
            <person name="Jabbour D."/>
            <person name="Luo H."/>
            <person name="Baker S.E."/>
            <person name="Pisabarro A.G."/>
            <person name="Walton J.D."/>
            <person name="Blanchette R.A."/>
            <person name="Henrissat B."/>
            <person name="Martin F."/>
            <person name="Cullen D."/>
            <person name="Hibbett D.S."/>
            <person name="Grigoriev I.V."/>
        </authorList>
    </citation>
    <scope>NUCLEOTIDE SEQUENCE [LARGE SCALE GENOMIC DNA]</scope>
    <source>
        <strain evidence="9">FD-172 SS1</strain>
    </source>
</reference>
<dbReference type="STRING" id="930990.A0A067M0T5"/>
<dbReference type="InParanoid" id="A0A067M0T5"/>
<feature type="domain" description="CRIB" evidence="6">
    <location>
        <begin position="157"/>
        <end position="170"/>
    </location>
</feature>
<evidence type="ECO:0000256" key="5">
    <source>
        <dbReference type="SAM" id="MobiDB-lite"/>
    </source>
</evidence>
<organism evidence="8 9">
    <name type="scientific">Botryobasidium botryosum (strain FD-172 SS1)</name>
    <dbReference type="NCBI Taxonomy" id="930990"/>
    <lineage>
        <taxon>Eukaryota</taxon>
        <taxon>Fungi</taxon>
        <taxon>Dikarya</taxon>
        <taxon>Basidiomycota</taxon>
        <taxon>Agaricomycotina</taxon>
        <taxon>Agaricomycetes</taxon>
        <taxon>Cantharellales</taxon>
        <taxon>Botryobasidiaceae</taxon>
        <taxon>Botryobasidium</taxon>
    </lineage>
</organism>
<dbReference type="InterPro" id="IPR011993">
    <property type="entry name" value="PH-like_dom_sf"/>
</dbReference>
<dbReference type="EMBL" id="KL198080">
    <property type="protein sequence ID" value="KDQ09318.1"/>
    <property type="molecule type" value="Genomic_DNA"/>
</dbReference>
<dbReference type="InterPro" id="IPR011026">
    <property type="entry name" value="WAS_C"/>
</dbReference>
<dbReference type="InterPro" id="IPR000697">
    <property type="entry name" value="WH1/EVH1_dom"/>
</dbReference>
<dbReference type="PROSITE" id="PS50229">
    <property type="entry name" value="WH1"/>
    <property type="match status" value="1"/>
</dbReference>
<dbReference type="PROSITE" id="PS50108">
    <property type="entry name" value="CRIB"/>
    <property type="match status" value="1"/>
</dbReference>
<gene>
    <name evidence="8" type="ORF">BOTBODRAFT_191206</name>
</gene>
<evidence type="ECO:0000256" key="1">
    <source>
        <dbReference type="ARBA" id="ARBA00004245"/>
    </source>
</evidence>
<proteinExistence type="predicted"/>
<name>A0A067M0T5_BOTB1</name>
<dbReference type="Proteomes" id="UP000027195">
    <property type="component" value="Unassembled WGS sequence"/>
</dbReference>
<feature type="compositionally biased region" description="Pro residues" evidence="5">
    <location>
        <begin position="251"/>
        <end position="277"/>
    </location>
</feature>
<dbReference type="Pfam" id="PF00786">
    <property type="entry name" value="PBD"/>
    <property type="match status" value="1"/>
</dbReference>
<dbReference type="InterPro" id="IPR036936">
    <property type="entry name" value="CRIB_dom_sf"/>
</dbReference>
<dbReference type="CDD" id="cd01205">
    <property type="entry name" value="EVH1_WASP-like"/>
    <property type="match status" value="1"/>
</dbReference>
<evidence type="ECO:0000313" key="9">
    <source>
        <dbReference type="Proteomes" id="UP000027195"/>
    </source>
</evidence>
<evidence type="ECO:0000256" key="3">
    <source>
        <dbReference type="ARBA" id="ARBA00022553"/>
    </source>
</evidence>
<evidence type="ECO:0000256" key="4">
    <source>
        <dbReference type="ARBA" id="ARBA00023212"/>
    </source>
</evidence>
<dbReference type="Pfam" id="PF00568">
    <property type="entry name" value="WH1"/>
    <property type="match status" value="1"/>
</dbReference>
<keyword evidence="2" id="KW-0963">Cytoplasm</keyword>
<dbReference type="PANTHER" id="PTHR11202:SF36">
    <property type="entry name" value="ACTIN NUCLEATION-PROMOTING FACTOR WASL"/>
    <property type="match status" value="1"/>
</dbReference>
<accession>A0A067M0T5</accession>
<dbReference type="Gene3D" id="2.30.29.30">
    <property type="entry name" value="Pleckstrin-homology domain (PH domain)/Phosphotyrosine-binding domain (PTB)"/>
    <property type="match status" value="1"/>
</dbReference>
<evidence type="ECO:0000256" key="2">
    <source>
        <dbReference type="ARBA" id="ARBA00022490"/>
    </source>
</evidence>
<dbReference type="GO" id="GO:0030479">
    <property type="term" value="C:actin cortical patch"/>
    <property type="evidence" value="ECO:0007669"/>
    <property type="project" value="UniProtKB-ARBA"/>
</dbReference>
<keyword evidence="3" id="KW-0597">Phosphoprotein</keyword>
<dbReference type="SUPFAM" id="SSF47912">
    <property type="entry name" value="Wiscott-Aldrich syndrome protein, WASP, C-terminal domain"/>
    <property type="match status" value="1"/>
</dbReference>
<feature type="compositionally biased region" description="Low complexity" evidence="5">
    <location>
        <begin position="278"/>
        <end position="304"/>
    </location>
</feature>
<dbReference type="HOGENOM" id="CLU_015385_0_0_1"/>
<dbReference type="OrthoDB" id="8963340at2759"/>
<dbReference type="SMART" id="SM00461">
    <property type="entry name" value="WH1"/>
    <property type="match status" value="1"/>
</dbReference>
<sequence length="304" mass="33535">MPAQSTLSSADKDRIKSIFPKANYKILTATLARIYYAYPDPRTWSYAGLQGALAFVYDRAKGGFWFRLIDLSGTRGVTWEHEVYESFKYNEDRPFFHSFAGDECVIGFVFAEEAEAAALYKKVITRKQEKIKAPPKEEKKKKKKSTSKFGKIDKSLISMPKMFRHVAHMGYDEKAGFSSHGVDESWQQLLDQVAKTPGVTPAMIKRDEKFLREQYEQQQAAKAKEEKKKPPPPPAPRRPGHGSSPSISAPSAPPTPAPSTPVPPPAPVVAPPTPPPRTSTTTPAASPSSQWCSTTTSASTTSTS</sequence>
<feature type="domain" description="WH1" evidence="7">
    <location>
        <begin position="19"/>
        <end position="130"/>
    </location>
</feature>
<dbReference type="GO" id="GO:0071933">
    <property type="term" value="F:Arp2/3 complex binding"/>
    <property type="evidence" value="ECO:0007669"/>
    <property type="project" value="UniProtKB-ARBA"/>
</dbReference>
<evidence type="ECO:0000259" key="6">
    <source>
        <dbReference type="PROSITE" id="PS50108"/>
    </source>
</evidence>
<dbReference type="AlphaFoldDB" id="A0A067M0T5"/>
<evidence type="ECO:0000259" key="7">
    <source>
        <dbReference type="PROSITE" id="PS50229"/>
    </source>
</evidence>
<keyword evidence="9" id="KW-1185">Reference proteome</keyword>
<dbReference type="Gene3D" id="3.90.810.10">
    <property type="entry name" value="CRIB domain"/>
    <property type="match status" value="1"/>
</dbReference>
<dbReference type="GO" id="GO:0007015">
    <property type="term" value="P:actin filament organization"/>
    <property type="evidence" value="ECO:0007669"/>
    <property type="project" value="InterPro"/>
</dbReference>
<protein>
    <recommendedName>
        <fullName evidence="10">WH1 domain-containing protein</fullName>
    </recommendedName>
</protein>
<comment type="subcellular location">
    <subcellularLocation>
        <location evidence="1">Cytoplasm</location>
        <location evidence="1">Cytoskeleton</location>
    </subcellularLocation>
</comment>
<keyword evidence="4" id="KW-0206">Cytoskeleton</keyword>
<dbReference type="PANTHER" id="PTHR11202">
    <property type="entry name" value="SPROUTY-RELATED, EVH1 DOMAIN-CONTAINING PROTEIN FAMILY MEMBER"/>
    <property type="match status" value="1"/>
</dbReference>
<dbReference type="GO" id="GO:0008092">
    <property type="term" value="F:cytoskeletal protein binding"/>
    <property type="evidence" value="ECO:0007669"/>
    <property type="project" value="UniProtKB-ARBA"/>
</dbReference>